<dbReference type="Pfam" id="PF00941">
    <property type="entry name" value="FAD_binding_5"/>
    <property type="match status" value="1"/>
</dbReference>
<dbReference type="GO" id="GO:0071949">
    <property type="term" value="F:FAD binding"/>
    <property type="evidence" value="ECO:0007669"/>
    <property type="project" value="InterPro"/>
</dbReference>
<organism evidence="5">
    <name type="scientific">freshwater metagenome</name>
    <dbReference type="NCBI Taxonomy" id="449393"/>
    <lineage>
        <taxon>unclassified sequences</taxon>
        <taxon>metagenomes</taxon>
        <taxon>ecological metagenomes</taxon>
    </lineage>
</organism>
<dbReference type="PANTHER" id="PTHR42659">
    <property type="entry name" value="XANTHINE DEHYDROGENASE SUBUNIT C-RELATED"/>
    <property type="match status" value="1"/>
</dbReference>
<evidence type="ECO:0000259" key="4">
    <source>
        <dbReference type="PROSITE" id="PS51387"/>
    </source>
</evidence>
<evidence type="ECO:0000256" key="2">
    <source>
        <dbReference type="ARBA" id="ARBA00022827"/>
    </source>
</evidence>
<keyword evidence="1" id="KW-0285">Flavoprotein</keyword>
<dbReference type="Gene3D" id="3.30.43.10">
    <property type="entry name" value="Uridine Diphospho-n-acetylenolpyruvylglucosamine Reductase, domain 2"/>
    <property type="match status" value="1"/>
</dbReference>
<protein>
    <submittedName>
        <fullName evidence="5">Unannotated protein</fullName>
    </submittedName>
</protein>
<dbReference type="InterPro" id="IPR051312">
    <property type="entry name" value="Diverse_Substr_Oxidored"/>
</dbReference>
<gene>
    <name evidence="5" type="ORF">UFOPK2992_01497</name>
</gene>
<dbReference type="SUPFAM" id="SSF56176">
    <property type="entry name" value="FAD-binding/transporter-associated domain-like"/>
    <property type="match status" value="1"/>
</dbReference>
<dbReference type="InterPro" id="IPR016169">
    <property type="entry name" value="FAD-bd_PCMH_sub2"/>
</dbReference>
<proteinExistence type="predicted"/>
<dbReference type="Gene3D" id="3.30.465.10">
    <property type="match status" value="1"/>
</dbReference>
<dbReference type="Pfam" id="PF03450">
    <property type="entry name" value="CO_deh_flav_C"/>
    <property type="match status" value="1"/>
</dbReference>
<sequence length="283" mass="29471">MSVIVPNSLSDAIAALADNPDALVLAGGTDAMVEVNSGHRKPAHVIAINRVSELRSWTYDPVAATVHIGSGVTYAELMESPVAELLPALAEASRTVGSPQIRHAGTLGGNLGTCSPAGDGLPVVSALDAIVHLASAAGERSLSVHEFMVGVKRTARRPGELITGVTLPVLTGWQGYSKVGVRNAMVIALASTCLATDLEGRNVRLALGSVGPTILRCTEAEAFAATAVSFETRSVSVADARRFGELAAAASRPIDDHRATAEYRRHAIGVLASRLLRRAFPNE</sequence>
<accession>A0A6J6YWS8</accession>
<dbReference type="InterPro" id="IPR002346">
    <property type="entry name" value="Mopterin_DH_FAD-bd"/>
</dbReference>
<dbReference type="EMBL" id="CAFAAI010000285">
    <property type="protein sequence ID" value="CAB4809767.1"/>
    <property type="molecule type" value="Genomic_DNA"/>
</dbReference>
<dbReference type="AlphaFoldDB" id="A0A6J6YWS8"/>
<keyword evidence="3" id="KW-0560">Oxidoreductase</keyword>
<dbReference type="PANTHER" id="PTHR42659:SF2">
    <property type="entry name" value="XANTHINE DEHYDROGENASE SUBUNIT C-RELATED"/>
    <property type="match status" value="1"/>
</dbReference>
<keyword evidence="2" id="KW-0274">FAD</keyword>
<reference evidence="5" key="1">
    <citation type="submission" date="2020-05" db="EMBL/GenBank/DDBJ databases">
        <authorList>
            <person name="Chiriac C."/>
            <person name="Salcher M."/>
            <person name="Ghai R."/>
            <person name="Kavagutti S V."/>
        </authorList>
    </citation>
    <scope>NUCLEOTIDE SEQUENCE</scope>
</reference>
<dbReference type="SMART" id="SM01092">
    <property type="entry name" value="CO_deh_flav_C"/>
    <property type="match status" value="1"/>
</dbReference>
<evidence type="ECO:0000256" key="3">
    <source>
        <dbReference type="ARBA" id="ARBA00023002"/>
    </source>
</evidence>
<evidence type="ECO:0000256" key="1">
    <source>
        <dbReference type="ARBA" id="ARBA00022630"/>
    </source>
</evidence>
<dbReference type="InterPro" id="IPR016167">
    <property type="entry name" value="FAD-bd_PCMH_sub1"/>
</dbReference>
<dbReference type="InterPro" id="IPR005107">
    <property type="entry name" value="CO_DH_flav_C"/>
</dbReference>
<evidence type="ECO:0000313" key="5">
    <source>
        <dbReference type="EMBL" id="CAB4809767.1"/>
    </source>
</evidence>
<dbReference type="Gene3D" id="3.30.390.50">
    <property type="entry name" value="CO dehydrogenase flavoprotein, C-terminal domain"/>
    <property type="match status" value="1"/>
</dbReference>
<dbReference type="InterPro" id="IPR016166">
    <property type="entry name" value="FAD-bd_PCMH"/>
</dbReference>
<dbReference type="PROSITE" id="PS51387">
    <property type="entry name" value="FAD_PCMH"/>
    <property type="match status" value="1"/>
</dbReference>
<dbReference type="InterPro" id="IPR036683">
    <property type="entry name" value="CO_DH_flav_C_dom_sf"/>
</dbReference>
<dbReference type="InterPro" id="IPR036318">
    <property type="entry name" value="FAD-bd_PCMH-like_sf"/>
</dbReference>
<name>A0A6J6YWS8_9ZZZZ</name>
<feature type="domain" description="FAD-binding PCMH-type" evidence="4">
    <location>
        <begin position="1"/>
        <end position="172"/>
    </location>
</feature>
<dbReference type="GO" id="GO:0016491">
    <property type="term" value="F:oxidoreductase activity"/>
    <property type="evidence" value="ECO:0007669"/>
    <property type="project" value="UniProtKB-KW"/>
</dbReference>
<dbReference type="SUPFAM" id="SSF55447">
    <property type="entry name" value="CO dehydrogenase flavoprotein C-terminal domain-like"/>
    <property type="match status" value="1"/>
</dbReference>